<organism evidence="1 2">
    <name type="scientific">Actinotalea fermentans</name>
    <dbReference type="NCBI Taxonomy" id="43671"/>
    <lineage>
        <taxon>Bacteria</taxon>
        <taxon>Bacillati</taxon>
        <taxon>Actinomycetota</taxon>
        <taxon>Actinomycetes</taxon>
        <taxon>Micrococcales</taxon>
        <taxon>Cellulomonadaceae</taxon>
        <taxon>Actinotalea</taxon>
    </lineage>
</organism>
<accession>A0A511YZH5</accession>
<name>A0A511YZH5_9CELL</name>
<proteinExistence type="predicted"/>
<dbReference type="EMBL" id="BJYK01000008">
    <property type="protein sequence ID" value="GEN80592.1"/>
    <property type="molecule type" value="Genomic_DNA"/>
</dbReference>
<dbReference type="AlphaFoldDB" id="A0A511YZH5"/>
<sequence length="55" mass="5933">MCEPAGFDPRVGDLSSMETATLSPEVLARLAAMASQLATSRVFLPFIPQQERVPV</sequence>
<protein>
    <submittedName>
        <fullName evidence="1">Uncharacterized protein</fullName>
    </submittedName>
</protein>
<dbReference type="RefSeq" id="WP_186814550.1">
    <property type="nucleotide sequence ID" value="NZ_BJYK01000008.1"/>
</dbReference>
<evidence type="ECO:0000313" key="2">
    <source>
        <dbReference type="Proteomes" id="UP000321484"/>
    </source>
</evidence>
<evidence type="ECO:0000313" key="1">
    <source>
        <dbReference type="EMBL" id="GEN80592.1"/>
    </source>
</evidence>
<dbReference type="Proteomes" id="UP000321484">
    <property type="component" value="Unassembled WGS sequence"/>
</dbReference>
<gene>
    <name evidence="1" type="ORF">AFE02nite_23260</name>
</gene>
<reference evidence="1 2" key="1">
    <citation type="submission" date="2019-07" db="EMBL/GenBank/DDBJ databases">
        <title>Whole genome shotgun sequence of Actinotalea fermentans NBRC 105374.</title>
        <authorList>
            <person name="Hosoyama A."/>
            <person name="Uohara A."/>
            <person name="Ohji S."/>
            <person name="Ichikawa N."/>
        </authorList>
    </citation>
    <scope>NUCLEOTIDE SEQUENCE [LARGE SCALE GENOMIC DNA]</scope>
    <source>
        <strain evidence="1 2">NBRC 105374</strain>
    </source>
</reference>
<comment type="caution">
    <text evidence="1">The sequence shown here is derived from an EMBL/GenBank/DDBJ whole genome shotgun (WGS) entry which is preliminary data.</text>
</comment>
<keyword evidence="2" id="KW-1185">Reference proteome</keyword>